<dbReference type="InterPro" id="IPR008590">
    <property type="entry name" value="TMEM_230/134"/>
</dbReference>
<keyword evidence="4 6" id="KW-1133">Transmembrane helix</keyword>
<dbReference type="PANTHER" id="PTHR13558">
    <property type="entry name" value="TRANSMEMBRANE PROTEIN 134"/>
    <property type="match status" value="1"/>
</dbReference>
<dbReference type="Pfam" id="PF05915">
    <property type="entry name" value="TMEM_230_134"/>
    <property type="match status" value="1"/>
</dbReference>
<dbReference type="AlphaFoldDB" id="A0A914VBX8"/>
<proteinExistence type="inferred from homology"/>
<organism evidence="7 8">
    <name type="scientific">Plectus sambesii</name>
    <dbReference type="NCBI Taxonomy" id="2011161"/>
    <lineage>
        <taxon>Eukaryota</taxon>
        <taxon>Metazoa</taxon>
        <taxon>Ecdysozoa</taxon>
        <taxon>Nematoda</taxon>
        <taxon>Chromadorea</taxon>
        <taxon>Plectida</taxon>
        <taxon>Plectina</taxon>
        <taxon>Plectoidea</taxon>
        <taxon>Plectidae</taxon>
        <taxon>Plectus</taxon>
    </lineage>
</organism>
<evidence type="ECO:0000256" key="1">
    <source>
        <dbReference type="ARBA" id="ARBA00004141"/>
    </source>
</evidence>
<dbReference type="GO" id="GO:0016020">
    <property type="term" value="C:membrane"/>
    <property type="evidence" value="ECO:0007669"/>
    <property type="project" value="UniProtKB-SubCell"/>
</dbReference>
<evidence type="ECO:0000256" key="3">
    <source>
        <dbReference type="ARBA" id="ARBA00022692"/>
    </source>
</evidence>
<name>A0A914VBX8_9BILA</name>
<evidence type="ECO:0000256" key="5">
    <source>
        <dbReference type="ARBA" id="ARBA00023136"/>
    </source>
</evidence>
<feature type="transmembrane region" description="Helical" evidence="6">
    <location>
        <begin position="95"/>
        <end position="119"/>
    </location>
</feature>
<accession>A0A914VBX8</accession>
<sequence>MIKTNFPGHQRNTSAGQQLIVESDEDEIVIQSYGAASPSHPMPSFQEIQRHTLPRTSETSSELAFSRAEQITSNYLNNTHKKFCENPKLRENAKVVIASILLTIVGAILLIAGTVIMAVPDRTDLHGWVFLFAGFLFFTPGIYHVVYILCTLYGRPGYSFDHLPTFSK</sequence>
<dbReference type="Proteomes" id="UP000887566">
    <property type="component" value="Unplaced"/>
</dbReference>
<comment type="subcellular location">
    <subcellularLocation>
        <location evidence="1">Membrane</location>
        <topology evidence="1">Multi-pass membrane protein</topology>
    </subcellularLocation>
</comment>
<keyword evidence="5 6" id="KW-0472">Membrane</keyword>
<keyword evidence="7" id="KW-1185">Reference proteome</keyword>
<comment type="similarity">
    <text evidence="2">Belongs to the TMEM134/TMEM230 family.</text>
</comment>
<feature type="transmembrane region" description="Helical" evidence="6">
    <location>
        <begin position="125"/>
        <end position="150"/>
    </location>
</feature>
<evidence type="ECO:0000256" key="4">
    <source>
        <dbReference type="ARBA" id="ARBA00022989"/>
    </source>
</evidence>
<evidence type="ECO:0000313" key="7">
    <source>
        <dbReference type="Proteomes" id="UP000887566"/>
    </source>
</evidence>
<protein>
    <submittedName>
        <fullName evidence="8">Transmembrane protein 134</fullName>
    </submittedName>
</protein>
<dbReference type="InterPro" id="IPR039714">
    <property type="entry name" value="TMEM134"/>
</dbReference>
<keyword evidence="3 6" id="KW-0812">Transmembrane</keyword>
<evidence type="ECO:0000256" key="6">
    <source>
        <dbReference type="SAM" id="Phobius"/>
    </source>
</evidence>
<evidence type="ECO:0000313" key="8">
    <source>
        <dbReference type="WBParaSite" id="PSAMB.scaffold1756size28065.g14865.t1"/>
    </source>
</evidence>
<evidence type="ECO:0000256" key="2">
    <source>
        <dbReference type="ARBA" id="ARBA00007743"/>
    </source>
</evidence>
<dbReference type="WBParaSite" id="PSAMB.scaffold1756size28065.g14865.t1">
    <property type="protein sequence ID" value="PSAMB.scaffold1756size28065.g14865.t1"/>
    <property type="gene ID" value="PSAMB.scaffold1756size28065.g14865"/>
</dbReference>
<reference evidence="8" key="1">
    <citation type="submission" date="2022-11" db="UniProtKB">
        <authorList>
            <consortium name="WormBaseParasite"/>
        </authorList>
    </citation>
    <scope>IDENTIFICATION</scope>
</reference>
<dbReference type="PANTHER" id="PTHR13558:SF1">
    <property type="entry name" value="TRANSMEMBRANE PROTEIN 134"/>
    <property type="match status" value="1"/>
</dbReference>